<proteinExistence type="predicted"/>
<dbReference type="EMBL" id="JABSTR010000011">
    <property type="protein sequence ID" value="KAH9381052.1"/>
    <property type="molecule type" value="Genomic_DNA"/>
</dbReference>
<gene>
    <name evidence="2" type="ORF">HPB48_017235</name>
</gene>
<evidence type="ECO:0000256" key="1">
    <source>
        <dbReference type="SAM" id="MobiDB-lite"/>
    </source>
</evidence>
<name>A0A9J6H2W4_HAELO</name>
<keyword evidence="3" id="KW-1185">Reference proteome</keyword>
<evidence type="ECO:0000313" key="3">
    <source>
        <dbReference type="Proteomes" id="UP000821853"/>
    </source>
</evidence>
<dbReference type="VEuPathDB" id="VectorBase:HLOH_064060"/>
<evidence type="ECO:0000313" key="2">
    <source>
        <dbReference type="EMBL" id="KAH9381052.1"/>
    </source>
</evidence>
<feature type="region of interest" description="Disordered" evidence="1">
    <location>
        <begin position="16"/>
        <end position="79"/>
    </location>
</feature>
<sequence length="106" mass="10888">MKSAYGTKTVVPQVPRDYDFLNGQGVGPFQEQPGDVDGNKDGGNGLKDTDGGTPTNEADAGGFPGTGEPNEPGVNGAIDPVDIDVTKRLQPAGIGKGRLEEGLVSY</sequence>
<dbReference type="Proteomes" id="UP000821853">
    <property type="component" value="Chromosome 9"/>
</dbReference>
<organism evidence="2 3">
    <name type="scientific">Haemaphysalis longicornis</name>
    <name type="common">Bush tick</name>
    <dbReference type="NCBI Taxonomy" id="44386"/>
    <lineage>
        <taxon>Eukaryota</taxon>
        <taxon>Metazoa</taxon>
        <taxon>Ecdysozoa</taxon>
        <taxon>Arthropoda</taxon>
        <taxon>Chelicerata</taxon>
        <taxon>Arachnida</taxon>
        <taxon>Acari</taxon>
        <taxon>Parasitiformes</taxon>
        <taxon>Ixodida</taxon>
        <taxon>Ixodoidea</taxon>
        <taxon>Ixodidae</taxon>
        <taxon>Haemaphysalinae</taxon>
        <taxon>Haemaphysalis</taxon>
    </lineage>
</organism>
<comment type="caution">
    <text evidence="2">The sequence shown here is derived from an EMBL/GenBank/DDBJ whole genome shotgun (WGS) entry which is preliminary data.</text>
</comment>
<dbReference type="AlphaFoldDB" id="A0A9J6H2W4"/>
<reference evidence="2 3" key="1">
    <citation type="journal article" date="2020" name="Cell">
        <title>Large-Scale Comparative Analyses of Tick Genomes Elucidate Their Genetic Diversity and Vector Capacities.</title>
        <authorList>
            <consortium name="Tick Genome and Microbiome Consortium (TIGMIC)"/>
            <person name="Jia N."/>
            <person name="Wang J."/>
            <person name="Shi W."/>
            <person name="Du L."/>
            <person name="Sun Y."/>
            <person name="Zhan W."/>
            <person name="Jiang J.F."/>
            <person name="Wang Q."/>
            <person name="Zhang B."/>
            <person name="Ji P."/>
            <person name="Bell-Sakyi L."/>
            <person name="Cui X.M."/>
            <person name="Yuan T.T."/>
            <person name="Jiang B.G."/>
            <person name="Yang W.F."/>
            <person name="Lam T.T."/>
            <person name="Chang Q.C."/>
            <person name="Ding S.J."/>
            <person name="Wang X.J."/>
            <person name="Zhu J.G."/>
            <person name="Ruan X.D."/>
            <person name="Zhao L."/>
            <person name="Wei J.T."/>
            <person name="Ye R.Z."/>
            <person name="Que T.C."/>
            <person name="Du C.H."/>
            <person name="Zhou Y.H."/>
            <person name="Cheng J.X."/>
            <person name="Dai P.F."/>
            <person name="Guo W.B."/>
            <person name="Han X.H."/>
            <person name="Huang E.J."/>
            <person name="Li L.F."/>
            <person name="Wei W."/>
            <person name="Gao Y.C."/>
            <person name="Liu J.Z."/>
            <person name="Shao H.Z."/>
            <person name="Wang X."/>
            <person name="Wang C.C."/>
            <person name="Yang T.C."/>
            <person name="Huo Q.B."/>
            <person name="Li W."/>
            <person name="Chen H.Y."/>
            <person name="Chen S.E."/>
            <person name="Zhou L.G."/>
            <person name="Ni X.B."/>
            <person name="Tian J.H."/>
            <person name="Sheng Y."/>
            <person name="Liu T."/>
            <person name="Pan Y.S."/>
            <person name="Xia L.Y."/>
            <person name="Li J."/>
            <person name="Zhao F."/>
            <person name="Cao W.C."/>
        </authorList>
    </citation>
    <scope>NUCLEOTIDE SEQUENCE [LARGE SCALE GENOMIC DNA]</scope>
    <source>
        <strain evidence="2">HaeL-2018</strain>
    </source>
</reference>
<protein>
    <submittedName>
        <fullName evidence="2">Uncharacterized protein</fullName>
    </submittedName>
</protein>
<accession>A0A9J6H2W4</accession>